<dbReference type="Pfam" id="PF07885">
    <property type="entry name" value="Ion_trans_2"/>
    <property type="match status" value="2"/>
</dbReference>
<comment type="similarity">
    <text evidence="8">Belongs to the two pore domain potassium channel (TC 1.A.1.8) family.</text>
</comment>
<evidence type="ECO:0000313" key="13">
    <source>
        <dbReference type="WBParaSite" id="nRc.2.0.1.t06551-RA"/>
    </source>
</evidence>
<dbReference type="PANTHER" id="PTHR11003">
    <property type="entry name" value="POTASSIUM CHANNEL, SUBFAMILY K"/>
    <property type="match status" value="1"/>
</dbReference>
<name>A0A915HZ60_ROMCU</name>
<dbReference type="InterPro" id="IPR003280">
    <property type="entry name" value="2pore_dom_K_chnl"/>
</dbReference>
<dbReference type="PRINTS" id="PR01333">
    <property type="entry name" value="2POREKCHANEL"/>
</dbReference>
<keyword evidence="6 10" id="KW-0472">Membrane</keyword>
<feature type="domain" description="Potassium channel" evidence="11">
    <location>
        <begin position="150"/>
        <end position="207"/>
    </location>
</feature>
<proteinExistence type="inferred from homology"/>
<dbReference type="PANTHER" id="PTHR11003:SF335">
    <property type="entry name" value="POTASSIUM CHANNEL DOMAIN-CONTAINING PROTEIN"/>
    <property type="match status" value="1"/>
</dbReference>
<evidence type="ECO:0000256" key="3">
    <source>
        <dbReference type="ARBA" id="ARBA00022692"/>
    </source>
</evidence>
<feature type="region of interest" description="Disordered" evidence="9">
    <location>
        <begin position="1"/>
        <end position="28"/>
    </location>
</feature>
<evidence type="ECO:0000256" key="6">
    <source>
        <dbReference type="ARBA" id="ARBA00023136"/>
    </source>
</evidence>
<keyword evidence="5 8" id="KW-0406">Ion transport</keyword>
<comment type="subcellular location">
    <subcellularLocation>
        <location evidence="1">Membrane</location>
        <topology evidence="1">Multi-pass membrane protein</topology>
    </subcellularLocation>
</comment>
<dbReference type="Proteomes" id="UP000887565">
    <property type="component" value="Unplaced"/>
</dbReference>
<keyword evidence="12" id="KW-1185">Reference proteome</keyword>
<sequence length="508" mass="57330">MNIKTVSGQSSTGKVAPTNSPNKSVPNITKRSKSANLLHKLIRFYRLLMKKWSKNARRGGILGKLSKKIYKYSMTTFILVIYITLTGWIFYAIEKDERQIVLCSEVCVGATIFALKSRPEVNIFGNSSYVPKRTARFINDILSNDTRFDAPKLTYWDAFHLVATSVTTIGYGDVYPRTVSGQILIIIFTLIGAPILLASMASLGRFFGLLFHSLWVRLYTRSHKPPYTMRQNKMLKNRHYLPLWIGCLISILWIVLSTLYFSNILPRAYENERDITLFDAFYFTMISFLTVGFGDISPLRHQLIVPNFIFLLVGLSLFTMCIDLTQNQLELLFDDVAAMILEKNDSGKQSSETTSHSSESASSYVRRVLKGGGGPTSTSVGAKILLPLLSHKKQRQLKKLALDRRRNISRMIQTMAPKMQDAQTQTVASKDFVYYAIDYSAIGKPPPAIVDGHSLIKKRTRKRQISLREWEGKNHEDRSRVLGAGSVPIDLSRISGSTCDPRQTMLAA</sequence>
<dbReference type="InterPro" id="IPR013099">
    <property type="entry name" value="K_chnl_dom"/>
</dbReference>
<evidence type="ECO:0000256" key="8">
    <source>
        <dbReference type="RuleBase" id="RU003857"/>
    </source>
</evidence>
<feature type="transmembrane region" description="Helical" evidence="10">
    <location>
        <begin position="72"/>
        <end position="93"/>
    </location>
</feature>
<dbReference type="AlphaFoldDB" id="A0A915HZ60"/>
<feature type="transmembrane region" description="Helical" evidence="10">
    <location>
        <begin position="203"/>
        <end position="220"/>
    </location>
</feature>
<reference evidence="13" key="1">
    <citation type="submission" date="2022-11" db="UniProtKB">
        <authorList>
            <consortium name="WormBaseParasite"/>
        </authorList>
    </citation>
    <scope>IDENTIFICATION</scope>
</reference>
<dbReference type="Gene3D" id="1.10.287.70">
    <property type="match status" value="1"/>
</dbReference>
<feature type="domain" description="Potassium channel" evidence="11">
    <location>
        <begin position="249"/>
        <end position="328"/>
    </location>
</feature>
<evidence type="ECO:0000256" key="1">
    <source>
        <dbReference type="ARBA" id="ARBA00004141"/>
    </source>
</evidence>
<dbReference type="WBParaSite" id="nRc.2.0.1.t06551-RA">
    <property type="protein sequence ID" value="nRc.2.0.1.t06551-RA"/>
    <property type="gene ID" value="nRc.2.0.1.g06551"/>
</dbReference>
<dbReference type="GO" id="GO:0030322">
    <property type="term" value="P:stabilization of membrane potential"/>
    <property type="evidence" value="ECO:0007669"/>
    <property type="project" value="TreeGrafter"/>
</dbReference>
<evidence type="ECO:0000256" key="5">
    <source>
        <dbReference type="ARBA" id="ARBA00023065"/>
    </source>
</evidence>
<feature type="transmembrane region" description="Helical" evidence="10">
    <location>
        <begin position="241"/>
        <end position="260"/>
    </location>
</feature>
<feature type="transmembrane region" description="Helical" evidence="10">
    <location>
        <begin position="179"/>
        <end position="197"/>
    </location>
</feature>
<dbReference type="GO" id="GO:0005886">
    <property type="term" value="C:plasma membrane"/>
    <property type="evidence" value="ECO:0007669"/>
    <property type="project" value="TreeGrafter"/>
</dbReference>
<accession>A0A915HZ60</accession>
<evidence type="ECO:0000256" key="7">
    <source>
        <dbReference type="ARBA" id="ARBA00023303"/>
    </source>
</evidence>
<protein>
    <submittedName>
        <fullName evidence="13">Potassium channel domain-containing protein</fullName>
    </submittedName>
</protein>
<evidence type="ECO:0000313" key="12">
    <source>
        <dbReference type="Proteomes" id="UP000887565"/>
    </source>
</evidence>
<keyword evidence="7 8" id="KW-0407">Ion channel</keyword>
<evidence type="ECO:0000256" key="4">
    <source>
        <dbReference type="ARBA" id="ARBA00022989"/>
    </source>
</evidence>
<feature type="transmembrane region" description="Helical" evidence="10">
    <location>
        <begin position="303"/>
        <end position="320"/>
    </location>
</feature>
<keyword evidence="4 10" id="KW-1133">Transmembrane helix</keyword>
<evidence type="ECO:0000256" key="10">
    <source>
        <dbReference type="SAM" id="Phobius"/>
    </source>
</evidence>
<dbReference type="GO" id="GO:0015271">
    <property type="term" value="F:outward rectifier potassium channel activity"/>
    <property type="evidence" value="ECO:0007669"/>
    <property type="project" value="TreeGrafter"/>
</dbReference>
<evidence type="ECO:0000259" key="11">
    <source>
        <dbReference type="Pfam" id="PF07885"/>
    </source>
</evidence>
<dbReference type="GO" id="GO:0022841">
    <property type="term" value="F:potassium ion leak channel activity"/>
    <property type="evidence" value="ECO:0007669"/>
    <property type="project" value="TreeGrafter"/>
</dbReference>
<keyword evidence="2 8" id="KW-0813">Transport</keyword>
<evidence type="ECO:0000256" key="2">
    <source>
        <dbReference type="ARBA" id="ARBA00022448"/>
    </source>
</evidence>
<keyword evidence="3 8" id="KW-0812">Transmembrane</keyword>
<feature type="transmembrane region" description="Helical" evidence="10">
    <location>
        <begin position="280"/>
        <end position="296"/>
    </location>
</feature>
<dbReference type="SUPFAM" id="SSF81324">
    <property type="entry name" value="Voltage-gated potassium channels"/>
    <property type="match status" value="2"/>
</dbReference>
<evidence type="ECO:0000256" key="9">
    <source>
        <dbReference type="SAM" id="MobiDB-lite"/>
    </source>
</evidence>
<organism evidence="12 13">
    <name type="scientific">Romanomermis culicivorax</name>
    <name type="common">Nematode worm</name>
    <dbReference type="NCBI Taxonomy" id="13658"/>
    <lineage>
        <taxon>Eukaryota</taxon>
        <taxon>Metazoa</taxon>
        <taxon>Ecdysozoa</taxon>
        <taxon>Nematoda</taxon>
        <taxon>Enoplea</taxon>
        <taxon>Dorylaimia</taxon>
        <taxon>Mermithida</taxon>
        <taxon>Mermithoidea</taxon>
        <taxon>Mermithidae</taxon>
        <taxon>Romanomermis</taxon>
    </lineage>
</organism>